<evidence type="ECO:0000313" key="1">
    <source>
        <dbReference type="EMBL" id="DBA19975.1"/>
    </source>
</evidence>
<dbReference type="Proteomes" id="UP001181693">
    <property type="component" value="Unassembled WGS sequence"/>
</dbReference>
<keyword evidence="2" id="KW-1185">Reference proteome</keyword>
<proteinExistence type="predicted"/>
<name>A0AAV2ZX22_PYXAD</name>
<evidence type="ECO:0000313" key="2">
    <source>
        <dbReference type="Proteomes" id="UP001181693"/>
    </source>
</evidence>
<protein>
    <submittedName>
        <fullName evidence="1">Uncharacterized protein</fullName>
    </submittedName>
</protein>
<comment type="caution">
    <text evidence="1">The sequence shown here is derived from an EMBL/GenBank/DDBJ whole genome shotgun (WGS) entry which is preliminary data.</text>
</comment>
<organism evidence="1 2">
    <name type="scientific">Pyxicephalus adspersus</name>
    <name type="common">African bullfrog</name>
    <dbReference type="NCBI Taxonomy" id="30357"/>
    <lineage>
        <taxon>Eukaryota</taxon>
        <taxon>Metazoa</taxon>
        <taxon>Chordata</taxon>
        <taxon>Craniata</taxon>
        <taxon>Vertebrata</taxon>
        <taxon>Euteleostomi</taxon>
        <taxon>Amphibia</taxon>
        <taxon>Batrachia</taxon>
        <taxon>Anura</taxon>
        <taxon>Neobatrachia</taxon>
        <taxon>Ranoidea</taxon>
        <taxon>Pyxicephalidae</taxon>
        <taxon>Pyxicephalinae</taxon>
        <taxon>Pyxicephalus</taxon>
    </lineage>
</organism>
<reference evidence="1" key="1">
    <citation type="thesis" date="2020" institute="ProQuest LLC" country="789 East Eisenhower Parkway, Ann Arbor, MI, USA">
        <title>Comparative Genomics and Chromosome Evolution.</title>
        <authorList>
            <person name="Mudd A.B."/>
        </authorList>
    </citation>
    <scope>NUCLEOTIDE SEQUENCE</scope>
    <source>
        <strain evidence="1">1538</strain>
        <tissue evidence="1">Blood</tissue>
    </source>
</reference>
<dbReference type="EMBL" id="DYDO01000008">
    <property type="protein sequence ID" value="DBA19975.1"/>
    <property type="molecule type" value="Genomic_DNA"/>
</dbReference>
<dbReference type="AlphaFoldDB" id="A0AAV2ZX22"/>
<gene>
    <name evidence="1" type="ORF">GDO54_015718</name>
</gene>
<accession>A0AAV2ZX22</accession>
<sequence length="129" mass="14590">MHGIYCRFLICSEGLIGQFAVGLLMAIHPLLMVGNNACTLVYSDINNMKFYKRYKIDPLKVFGIHDLKFSPCEINVSYERYLFSAVIFCIDTTILCSINKYCCKMGRLLNNTNSNERICSAVSLQIPGT</sequence>